<reference evidence="1 2" key="1">
    <citation type="submission" date="2018-11" db="EMBL/GenBank/DDBJ databases">
        <authorList>
            <consortium name="Pathogen Informatics"/>
        </authorList>
    </citation>
    <scope>NUCLEOTIDE SEQUENCE [LARGE SCALE GENOMIC DNA]</scope>
</reference>
<protein>
    <submittedName>
        <fullName evidence="1">Uncharacterized protein</fullName>
    </submittedName>
</protein>
<proteinExistence type="predicted"/>
<dbReference type="AlphaFoldDB" id="A0A3P6P3Q4"/>
<dbReference type="OrthoDB" id="6276802at2759"/>
<accession>A0A3P6P3Q4</accession>
<evidence type="ECO:0000313" key="2">
    <source>
        <dbReference type="Proteomes" id="UP000281553"/>
    </source>
</evidence>
<evidence type="ECO:0000313" key="1">
    <source>
        <dbReference type="EMBL" id="VDK31062.1"/>
    </source>
</evidence>
<dbReference type="Proteomes" id="UP000281553">
    <property type="component" value="Unassembled WGS sequence"/>
</dbReference>
<sequence>MISATLEYEQIVEACLRLIQNRLACRYTFYEFPKEKVDAGVFQSVFLCCQTSDDASGPKTPLRLDELASFSVHASTEKSPNWKVSAASLHCIPRAFPDAAGTALFGICIPIAGSPDASGFSIEVTAEPSLPASLWRSVVINLPRVDRLYLVAITSTNVLEMSTSQGGSDRLLLHLTVNCHRGGGAERVLLPCPLTLSLVRLLAGDYDPPVREADASSVLRWTAIAAAVNPCLLSLQPTSSTKQHLLSSSSSSLAPALEFLLRDHTTERLSSAQTWTWLPKGLLTGCCIRVHERDDHALLQLLAPPKLLPIVTKCLLSQRFSEQTGISLSRCESKIADQTKGMKPQLRCILLALLEEVRRTTELLKASIGEIMQERVPLMTDITPLANSLTAADTVSDWRSRATATELDWSLLKVILLKKSSLLVQLAHARLRSDELMQRFCLN</sequence>
<name>A0A3P6P3Q4_DIBLA</name>
<keyword evidence="2" id="KW-1185">Reference proteome</keyword>
<gene>
    <name evidence="1" type="ORF">DILT_LOCUS285</name>
</gene>
<dbReference type="EMBL" id="UYRU01001052">
    <property type="protein sequence ID" value="VDK31062.1"/>
    <property type="molecule type" value="Genomic_DNA"/>
</dbReference>
<organism evidence="1 2">
    <name type="scientific">Dibothriocephalus latus</name>
    <name type="common">Fish tapeworm</name>
    <name type="synonym">Diphyllobothrium latum</name>
    <dbReference type="NCBI Taxonomy" id="60516"/>
    <lineage>
        <taxon>Eukaryota</taxon>
        <taxon>Metazoa</taxon>
        <taxon>Spiralia</taxon>
        <taxon>Lophotrochozoa</taxon>
        <taxon>Platyhelminthes</taxon>
        <taxon>Cestoda</taxon>
        <taxon>Eucestoda</taxon>
        <taxon>Diphyllobothriidea</taxon>
        <taxon>Diphyllobothriidae</taxon>
        <taxon>Dibothriocephalus</taxon>
    </lineage>
</organism>